<dbReference type="CDD" id="cd07018">
    <property type="entry name" value="S49_SppA_67K_type"/>
    <property type="match status" value="1"/>
</dbReference>
<evidence type="ECO:0000313" key="11">
    <source>
        <dbReference type="Proteomes" id="UP000192393"/>
    </source>
</evidence>
<dbReference type="InterPro" id="IPR004635">
    <property type="entry name" value="Pept_S49_SppA"/>
</dbReference>
<organism evidence="10 11">
    <name type="scientific">Moheibacter sediminis</name>
    <dbReference type="NCBI Taxonomy" id="1434700"/>
    <lineage>
        <taxon>Bacteria</taxon>
        <taxon>Pseudomonadati</taxon>
        <taxon>Bacteroidota</taxon>
        <taxon>Flavobacteriia</taxon>
        <taxon>Flavobacteriales</taxon>
        <taxon>Weeksellaceae</taxon>
        <taxon>Moheibacter</taxon>
    </lineage>
</organism>
<dbReference type="AlphaFoldDB" id="A0A1W2C0N5"/>
<feature type="active site" description="Proton donor/acceptor" evidence="7">
    <location>
        <position position="191"/>
    </location>
</feature>
<keyword evidence="3 10" id="KW-0645">Protease</keyword>
<evidence type="ECO:0000256" key="4">
    <source>
        <dbReference type="ARBA" id="ARBA00022801"/>
    </source>
</evidence>
<dbReference type="InterPro" id="IPR004634">
    <property type="entry name" value="Pept_S49_pIV"/>
</dbReference>
<evidence type="ECO:0000256" key="1">
    <source>
        <dbReference type="ARBA" id="ARBA00004370"/>
    </source>
</evidence>
<proteinExistence type="inferred from homology"/>
<gene>
    <name evidence="10" type="ORF">SAMN06296427_10845</name>
</gene>
<evidence type="ECO:0000259" key="9">
    <source>
        <dbReference type="Pfam" id="PF01343"/>
    </source>
</evidence>
<name>A0A1W2C0N5_9FLAO</name>
<dbReference type="Proteomes" id="UP000192393">
    <property type="component" value="Unassembled WGS sequence"/>
</dbReference>
<dbReference type="NCBIfam" id="TIGR00706">
    <property type="entry name" value="SppA_dom"/>
    <property type="match status" value="1"/>
</dbReference>
<keyword evidence="8" id="KW-1133">Transmembrane helix</keyword>
<keyword evidence="11" id="KW-1185">Reference proteome</keyword>
<evidence type="ECO:0000256" key="6">
    <source>
        <dbReference type="ARBA" id="ARBA00023136"/>
    </source>
</evidence>
<dbReference type="STRING" id="1434700.SAMN06296427_10845"/>
<dbReference type="GO" id="GO:0008236">
    <property type="term" value="F:serine-type peptidase activity"/>
    <property type="evidence" value="ECO:0007669"/>
    <property type="project" value="UniProtKB-KW"/>
</dbReference>
<dbReference type="InterPro" id="IPR047217">
    <property type="entry name" value="S49_SppA_67K_type_N"/>
</dbReference>
<accession>A0A1W2C0N5</accession>
<protein>
    <submittedName>
        <fullName evidence="10">Protease-4</fullName>
    </submittedName>
</protein>
<dbReference type="InterPro" id="IPR029045">
    <property type="entry name" value="ClpP/crotonase-like_dom_sf"/>
</dbReference>
<dbReference type="EMBL" id="FWXS01000008">
    <property type="protein sequence ID" value="SMC78807.1"/>
    <property type="molecule type" value="Genomic_DNA"/>
</dbReference>
<evidence type="ECO:0000256" key="8">
    <source>
        <dbReference type="SAM" id="Phobius"/>
    </source>
</evidence>
<comment type="subcellular location">
    <subcellularLocation>
        <location evidence="1">Membrane</location>
    </subcellularLocation>
</comment>
<keyword evidence="5" id="KW-0720">Serine protease</keyword>
<dbReference type="PANTHER" id="PTHR33209:SF1">
    <property type="entry name" value="PEPTIDASE S49 DOMAIN-CONTAINING PROTEIN"/>
    <property type="match status" value="1"/>
</dbReference>
<dbReference type="CDD" id="cd07023">
    <property type="entry name" value="S49_Sppa_N_C"/>
    <property type="match status" value="1"/>
</dbReference>
<feature type="domain" description="Peptidase S49" evidence="9">
    <location>
        <begin position="373"/>
        <end position="525"/>
    </location>
</feature>
<evidence type="ECO:0000313" key="10">
    <source>
        <dbReference type="EMBL" id="SMC78807.1"/>
    </source>
</evidence>
<feature type="transmembrane region" description="Helical" evidence="8">
    <location>
        <begin position="12"/>
        <end position="35"/>
    </location>
</feature>
<keyword evidence="8" id="KW-0812">Transmembrane</keyword>
<dbReference type="InterPro" id="IPR002142">
    <property type="entry name" value="Peptidase_S49"/>
</dbReference>
<sequence length="591" mass="65488">MKKFFGNVSAVVVGNFVTFAVIALVIGGIVLVSSLPSFFKGKGPKDGSVLEITLNSPIKESSMDDEATLFGPPPGTSTYLRDILRSIEEAKEDDKIKGISLRIGTFNGGATQLADVRTALEDFKESGKFIYAYSHNSSQGGYILNSVADSVFQNPMGMVLVQGMSAEVMFFKNLGDKFGIDFQVIRHGQYKSAVEPYLREDMSEENREQLSLILNDIWKNMSDKVMASRKLTSEEWNTAVDSLYSFNPEKAVQYKLVDKIALEPEYEQALANKLELKIKEDESLHEKLDEYTITIEKYAENLKPESGKDQVAILYASGTILPGEGFSGIQSETYKQTIRDLKEDDNVKAVVLRINSPGGSADASEEILFELRELRKKKPIIVSFGDVAASGGYYMAMEADSIFAHPSTITGSIGVFGMMPNFKKLANNLGVTTDYVNTNANSDFLKTPFKPLTPSGLKAMTNMTESVYSIFVNHVMKARKMTYEQVDTIGGGRVWSGVQAKKIGLIDAFGGLNDAIDAAAKKAKLDKYSIVDYPFRKGGIEEFMAQFQGVKSEAFVKEELGEDYYNLYTELKAIREHQGIQVRMPFNVKIR</sequence>
<dbReference type="PANTHER" id="PTHR33209">
    <property type="entry name" value="PROTEASE 4"/>
    <property type="match status" value="1"/>
</dbReference>
<dbReference type="RefSeq" id="WP_084017927.1">
    <property type="nucleotide sequence ID" value="NZ_FWXS01000008.1"/>
</dbReference>
<dbReference type="SUPFAM" id="SSF52096">
    <property type="entry name" value="ClpP/crotonase"/>
    <property type="match status" value="2"/>
</dbReference>
<keyword evidence="4" id="KW-0378">Hydrolase</keyword>
<dbReference type="GO" id="GO:0006465">
    <property type="term" value="P:signal peptide processing"/>
    <property type="evidence" value="ECO:0007669"/>
    <property type="project" value="InterPro"/>
</dbReference>
<dbReference type="PIRSF" id="PIRSF001217">
    <property type="entry name" value="Protease_4_SppA"/>
    <property type="match status" value="1"/>
</dbReference>
<evidence type="ECO:0000256" key="3">
    <source>
        <dbReference type="ARBA" id="ARBA00022670"/>
    </source>
</evidence>
<comment type="similarity">
    <text evidence="2">Belongs to the peptidase S49 family.</text>
</comment>
<keyword evidence="6 8" id="KW-0472">Membrane</keyword>
<evidence type="ECO:0000256" key="5">
    <source>
        <dbReference type="ARBA" id="ARBA00022825"/>
    </source>
</evidence>
<dbReference type="Pfam" id="PF01343">
    <property type="entry name" value="Peptidase_S49"/>
    <property type="match status" value="2"/>
</dbReference>
<dbReference type="OrthoDB" id="9764363at2"/>
<dbReference type="InterPro" id="IPR047272">
    <property type="entry name" value="S49_SppA_C"/>
</dbReference>
<feature type="domain" description="Peptidase S49" evidence="9">
    <location>
        <begin position="123"/>
        <end position="274"/>
    </location>
</feature>
<dbReference type="Gene3D" id="3.90.226.10">
    <property type="entry name" value="2-enoyl-CoA Hydratase, Chain A, domain 1"/>
    <property type="match status" value="4"/>
</dbReference>
<dbReference type="NCBIfam" id="TIGR00705">
    <property type="entry name" value="SppA_67K"/>
    <property type="match status" value="1"/>
</dbReference>
<dbReference type="GO" id="GO:0016020">
    <property type="term" value="C:membrane"/>
    <property type="evidence" value="ECO:0007669"/>
    <property type="project" value="UniProtKB-SubCell"/>
</dbReference>
<evidence type="ECO:0000256" key="2">
    <source>
        <dbReference type="ARBA" id="ARBA00008683"/>
    </source>
</evidence>
<evidence type="ECO:0000256" key="7">
    <source>
        <dbReference type="PIRSR" id="PIRSR001217-1"/>
    </source>
</evidence>
<feature type="active site" description="Nucleophile" evidence="7">
    <location>
        <position position="390"/>
    </location>
</feature>
<reference evidence="10 11" key="1">
    <citation type="submission" date="2017-04" db="EMBL/GenBank/DDBJ databases">
        <authorList>
            <person name="Afonso C.L."/>
            <person name="Miller P.J."/>
            <person name="Scott M.A."/>
            <person name="Spackman E."/>
            <person name="Goraichik I."/>
            <person name="Dimitrov K.M."/>
            <person name="Suarez D.L."/>
            <person name="Swayne D.E."/>
        </authorList>
    </citation>
    <scope>NUCLEOTIDE SEQUENCE [LARGE SCALE GENOMIC DNA]</scope>
    <source>
        <strain evidence="10 11">CGMCC 1.12708</strain>
    </source>
</reference>